<gene>
    <name evidence="2" type="ORF">KDK95_09845</name>
</gene>
<comment type="caution">
    <text evidence="2">The sequence shown here is derived from an EMBL/GenBank/DDBJ whole genome shotgun (WGS) entry which is preliminary data.</text>
</comment>
<evidence type="ECO:0000256" key="1">
    <source>
        <dbReference type="SAM" id="MobiDB-lite"/>
    </source>
</evidence>
<sequence length="346" mass="35410">MTAMVSIPEVHSGLGIRAAVREKLSTVVGGREDTGRPQPPRTAALPGRPGVGPAPGRPRKLAEPLADPATWHAVDAAERWAGSGSTWPYAVLLGPETATVRITGPVPAVTVERAALAAADPLAQPGRAPSAYACLGSNGADLIFLDLALIPGVLTVDGDATAASAFISGLTAQLVAGGAHRVASIEQWPQALDELEDEGAGKLAFLIWPHPDAETAARLHRAADLRPWLRIIVIGDTNGSRWPLTITADGVVTSLALGLSAATTGLPQQLEPRAVLREAVAAALPPTTPVPALAAAEPKRNAAPELPPLSLDEHPGLLPLPPRDPALSIEPFAPSANVPALAGGPS</sequence>
<evidence type="ECO:0000313" key="3">
    <source>
        <dbReference type="Proteomes" id="UP000676325"/>
    </source>
</evidence>
<feature type="region of interest" description="Disordered" evidence="1">
    <location>
        <begin position="26"/>
        <end position="62"/>
    </location>
</feature>
<name>A0A941E7S3_9ACTN</name>
<dbReference type="AlphaFoldDB" id="A0A941E7S3"/>
<protein>
    <submittedName>
        <fullName evidence="2">Uncharacterized protein</fullName>
    </submittedName>
</protein>
<reference evidence="2" key="1">
    <citation type="submission" date="2021-04" db="EMBL/GenBank/DDBJ databases">
        <title>Genome based classification of Actinospica acidithermotolerans sp. nov., an actinobacterium isolated from an Indonesian hot spring.</title>
        <authorList>
            <person name="Kusuma A.B."/>
            <person name="Putra K.E."/>
            <person name="Nafisah S."/>
            <person name="Loh J."/>
            <person name="Nouioui I."/>
            <person name="Goodfellow M."/>
        </authorList>
    </citation>
    <scope>NUCLEOTIDE SEQUENCE</scope>
    <source>
        <strain evidence="2">MGRD01-02</strain>
    </source>
</reference>
<keyword evidence="3" id="KW-1185">Reference proteome</keyword>
<organism evidence="2 3">
    <name type="scientific">Actinospica acidithermotolerans</name>
    <dbReference type="NCBI Taxonomy" id="2828514"/>
    <lineage>
        <taxon>Bacteria</taxon>
        <taxon>Bacillati</taxon>
        <taxon>Actinomycetota</taxon>
        <taxon>Actinomycetes</taxon>
        <taxon>Catenulisporales</taxon>
        <taxon>Actinospicaceae</taxon>
        <taxon>Actinospica</taxon>
    </lineage>
</organism>
<evidence type="ECO:0000313" key="2">
    <source>
        <dbReference type="EMBL" id="MBR7826606.1"/>
    </source>
</evidence>
<proteinExistence type="predicted"/>
<dbReference type="Proteomes" id="UP000676325">
    <property type="component" value="Unassembled WGS sequence"/>
</dbReference>
<dbReference type="RefSeq" id="WP_212517754.1">
    <property type="nucleotide sequence ID" value="NZ_JAGSOH010000019.1"/>
</dbReference>
<feature type="region of interest" description="Disordered" evidence="1">
    <location>
        <begin position="295"/>
        <end position="346"/>
    </location>
</feature>
<dbReference type="EMBL" id="JAGSOH010000019">
    <property type="protein sequence ID" value="MBR7826606.1"/>
    <property type="molecule type" value="Genomic_DNA"/>
</dbReference>
<feature type="compositionally biased region" description="Basic and acidic residues" evidence="1">
    <location>
        <begin position="26"/>
        <end position="35"/>
    </location>
</feature>
<accession>A0A941E7S3</accession>